<dbReference type="InterPro" id="IPR035931">
    <property type="entry name" value="YlxR-like_sf"/>
</dbReference>
<dbReference type="InterPro" id="IPR007393">
    <property type="entry name" value="YlxR_dom"/>
</dbReference>
<dbReference type="SUPFAM" id="SSF64376">
    <property type="entry name" value="YlxR-like"/>
    <property type="match status" value="1"/>
</dbReference>
<proteinExistence type="predicted"/>
<dbReference type="RefSeq" id="WP_255799061.1">
    <property type="nucleotide sequence ID" value="NZ_CP104263.1"/>
</dbReference>
<dbReference type="PANTHER" id="PTHR34215:SF1">
    <property type="entry name" value="YLXR DOMAIN-CONTAINING PROTEIN"/>
    <property type="match status" value="1"/>
</dbReference>
<accession>A0ABT1NUI5</accession>
<dbReference type="Gene3D" id="3.30.1230.10">
    <property type="entry name" value="YlxR-like"/>
    <property type="match status" value="1"/>
</dbReference>
<dbReference type="PANTHER" id="PTHR34215">
    <property type="entry name" value="BLL0784 PROTEIN"/>
    <property type="match status" value="1"/>
</dbReference>
<evidence type="ECO:0000313" key="4">
    <source>
        <dbReference type="Proteomes" id="UP001206924"/>
    </source>
</evidence>
<name>A0ABT1NUI5_9MICC</name>
<dbReference type="InterPro" id="IPR037465">
    <property type="entry name" value="YlxR"/>
</dbReference>
<comment type="caution">
    <text evidence="3">The sequence shown here is derived from an EMBL/GenBank/DDBJ whole genome shotgun (WGS) entry which is preliminary data.</text>
</comment>
<sequence>MYKAGSPSASQSSAAASGAAAGNRVSRHVPLRTCIGCRKKDDQAVLLRLVRVSMEGGNAVRVDEDHRMPGRGAWLHPDTACLRLAVKRSGFPRAFRGSVGISDVERWFKALEDVPTGNGLKTVQPESGSEI</sequence>
<dbReference type="Pfam" id="PF04296">
    <property type="entry name" value="YlxR"/>
    <property type="match status" value="1"/>
</dbReference>
<dbReference type="Proteomes" id="UP001206924">
    <property type="component" value="Unassembled WGS sequence"/>
</dbReference>
<dbReference type="EMBL" id="JANFLP010000017">
    <property type="protein sequence ID" value="MCQ1951397.1"/>
    <property type="molecule type" value="Genomic_DNA"/>
</dbReference>
<protein>
    <submittedName>
        <fullName evidence="3">YlxR family protein</fullName>
    </submittedName>
</protein>
<gene>
    <name evidence="3" type="ORF">NNX28_15865</name>
</gene>
<feature type="domain" description="YlxR" evidence="2">
    <location>
        <begin position="32"/>
        <end position="100"/>
    </location>
</feature>
<evidence type="ECO:0000313" key="3">
    <source>
        <dbReference type="EMBL" id="MCQ1951397.1"/>
    </source>
</evidence>
<feature type="region of interest" description="Disordered" evidence="1">
    <location>
        <begin position="1"/>
        <end position="22"/>
    </location>
</feature>
<reference evidence="3 4" key="1">
    <citation type="submission" date="2022-07" db="EMBL/GenBank/DDBJ databases">
        <title>Novel species in genus Arthrobacter.</title>
        <authorList>
            <person name="Liu Y."/>
        </authorList>
    </citation>
    <scope>NUCLEOTIDE SEQUENCE [LARGE SCALE GENOMIC DNA]</scope>
    <source>
        <strain evidence="4">zg-Y859</strain>
    </source>
</reference>
<organism evidence="3 4">
    <name type="scientific">Arthrobacter jinronghuae</name>
    <dbReference type="NCBI Taxonomy" id="2964609"/>
    <lineage>
        <taxon>Bacteria</taxon>
        <taxon>Bacillati</taxon>
        <taxon>Actinomycetota</taxon>
        <taxon>Actinomycetes</taxon>
        <taxon>Micrococcales</taxon>
        <taxon>Micrococcaceae</taxon>
        <taxon>Arthrobacter</taxon>
    </lineage>
</organism>
<evidence type="ECO:0000259" key="2">
    <source>
        <dbReference type="Pfam" id="PF04296"/>
    </source>
</evidence>
<keyword evidence="4" id="KW-1185">Reference proteome</keyword>
<evidence type="ECO:0000256" key="1">
    <source>
        <dbReference type="SAM" id="MobiDB-lite"/>
    </source>
</evidence>